<evidence type="ECO:0000313" key="4">
    <source>
        <dbReference type="Proteomes" id="UP000544222"/>
    </source>
</evidence>
<keyword evidence="1" id="KW-0732">Signal</keyword>
<gene>
    <name evidence="3" type="ORF">FHX64_000345</name>
</gene>
<keyword evidence="4" id="KW-1185">Reference proteome</keyword>
<reference evidence="3 4" key="1">
    <citation type="submission" date="2020-08" db="EMBL/GenBank/DDBJ databases">
        <title>Genomic Encyclopedia of Type Strains, Phase IV (KMG-IV): sequencing the most valuable type-strain genomes for metagenomic binning, comparative biology and taxonomic classification.</title>
        <authorList>
            <person name="Goeker M."/>
        </authorList>
    </citation>
    <scope>NUCLEOTIDE SEQUENCE [LARGE SCALE GENOMIC DNA]</scope>
    <source>
        <strain evidence="3 4">DSM 27471</strain>
    </source>
</reference>
<dbReference type="InterPro" id="IPR025411">
    <property type="entry name" value="DUF4136"/>
</dbReference>
<dbReference type="Gene3D" id="3.30.160.670">
    <property type="match status" value="1"/>
</dbReference>
<protein>
    <recommendedName>
        <fullName evidence="2">DUF4136 domain-containing protein</fullName>
    </recommendedName>
</protein>
<dbReference type="Proteomes" id="UP000544222">
    <property type="component" value="Unassembled WGS sequence"/>
</dbReference>
<dbReference type="EMBL" id="JACHYB010000001">
    <property type="protein sequence ID" value="MBB3186182.1"/>
    <property type="molecule type" value="Genomic_DNA"/>
</dbReference>
<feature type="domain" description="DUF4136" evidence="2">
    <location>
        <begin position="33"/>
        <end position="198"/>
    </location>
</feature>
<feature type="signal peptide" evidence="1">
    <location>
        <begin position="1"/>
        <end position="18"/>
    </location>
</feature>
<comment type="caution">
    <text evidence="3">The sequence shown here is derived from an EMBL/GenBank/DDBJ whole genome shotgun (WGS) entry which is preliminary data.</text>
</comment>
<dbReference type="Pfam" id="PF13590">
    <property type="entry name" value="DUF4136"/>
    <property type="match status" value="1"/>
</dbReference>
<evidence type="ECO:0000256" key="1">
    <source>
        <dbReference type="SAM" id="SignalP"/>
    </source>
</evidence>
<dbReference type="RefSeq" id="WP_183412114.1">
    <property type="nucleotide sequence ID" value="NZ_JACHYB010000001.1"/>
</dbReference>
<feature type="chain" id="PRO_5030970019" description="DUF4136 domain-containing protein" evidence="1">
    <location>
        <begin position="19"/>
        <end position="203"/>
    </location>
</feature>
<dbReference type="PROSITE" id="PS51257">
    <property type="entry name" value="PROKAR_LIPOPROTEIN"/>
    <property type="match status" value="1"/>
</dbReference>
<evidence type="ECO:0000259" key="2">
    <source>
        <dbReference type="Pfam" id="PF13590"/>
    </source>
</evidence>
<organism evidence="3 4">
    <name type="scientific">Microbacter margulisiae</name>
    <dbReference type="NCBI Taxonomy" id="1350067"/>
    <lineage>
        <taxon>Bacteria</taxon>
        <taxon>Pseudomonadati</taxon>
        <taxon>Bacteroidota</taxon>
        <taxon>Bacteroidia</taxon>
        <taxon>Bacteroidales</taxon>
        <taxon>Porphyromonadaceae</taxon>
        <taxon>Microbacter</taxon>
    </lineage>
</organism>
<name>A0A7W5H1B6_9PORP</name>
<proteinExistence type="predicted"/>
<sequence>MKKAVFLLFIGTLMGALTGCSTPYHLLASQVMDNAQLNSYKTYSFVPYYQQGKMAEPGRLRFSESDYNGFINAIRTEMNKRGYTETSNGSLLIAVGLTVLRNATVNTNIYPAYGGIRYYSPAYFRYGWAPYWRHRTYRAYTTARIDKEGVLVMEMIDPKNESHLYTAAVSAVLDPSHTQLKDTTQLEQAARVLFKKFPVHSKK</sequence>
<dbReference type="AlphaFoldDB" id="A0A7W5H1B6"/>
<evidence type="ECO:0000313" key="3">
    <source>
        <dbReference type="EMBL" id="MBB3186182.1"/>
    </source>
</evidence>
<accession>A0A7W5H1B6</accession>